<evidence type="ECO:0000313" key="4">
    <source>
        <dbReference type="EMBL" id="QKX61697.1"/>
    </source>
</evidence>
<dbReference type="EMBL" id="CP055902">
    <property type="protein sequence ID" value="QKX61697.1"/>
    <property type="molecule type" value="Genomic_DNA"/>
</dbReference>
<dbReference type="PANTHER" id="PTHR12286:SF5">
    <property type="entry name" value="SACCHAROPINE DEHYDROGENASE-LIKE OXIDOREDUCTASE"/>
    <property type="match status" value="1"/>
</dbReference>
<protein>
    <recommendedName>
        <fullName evidence="3">Saccharopine dehydrogenase NADP binding domain-containing protein</fullName>
    </recommendedName>
</protein>
<reference evidence="5" key="1">
    <citation type="submission" date="2020-06" db="EMBL/GenBank/DDBJ databases">
        <title>A chromosome-scale genome assembly of Talaromyces rugulosus W13939.</title>
        <authorList>
            <person name="Wang B."/>
            <person name="Guo L."/>
            <person name="Ye K."/>
            <person name="Wang L."/>
        </authorList>
    </citation>
    <scope>NUCLEOTIDE SEQUENCE [LARGE SCALE GENOMIC DNA]</scope>
    <source>
        <strain evidence="5">W13939</strain>
    </source>
</reference>
<evidence type="ECO:0000313" key="5">
    <source>
        <dbReference type="Proteomes" id="UP000509510"/>
    </source>
</evidence>
<dbReference type="GO" id="GO:0005739">
    <property type="term" value="C:mitochondrion"/>
    <property type="evidence" value="ECO:0007669"/>
    <property type="project" value="TreeGrafter"/>
</dbReference>
<name>A0A7H8R651_TALRU</name>
<dbReference type="Pfam" id="PF03435">
    <property type="entry name" value="Sacchrp_dh_NADP"/>
    <property type="match status" value="1"/>
</dbReference>
<feature type="domain" description="Saccharopine dehydrogenase NADP binding" evidence="3">
    <location>
        <begin position="12"/>
        <end position="134"/>
    </location>
</feature>
<dbReference type="Gene3D" id="3.40.50.720">
    <property type="entry name" value="NAD(P)-binding Rossmann-like Domain"/>
    <property type="match status" value="1"/>
</dbReference>
<keyword evidence="2" id="KW-1133">Transmembrane helix</keyword>
<dbReference type="OrthoDB" id="3518210at2759"/>
<keyword evidence="2" id="KW-0472">Membrane</keyword>
<sequence length="564" mass="62739">MSFNKHGRQYDIVVFGATGYTGLLTAEHITINFPSNLQWAVAGRSPNKLKQVVSRCKFLNPDRVQPDIEVCNIDDKELAVLARKTFCLISAVGPYALYGEHAFKACAEAGTHYVDCTAEVPWTLAMIKKYEATARTSGACMFPQTGLAVPSDILTWVMATEARSKFSSKISDVVMDLHELQSYKPYALSPVTNEHPLPKWPIWSAITGLYRVPRLGLLSSSPTGNANAAIVFRTWGLMKTEPELQNEFYGPNFTYQEFVYAGNVLRGVMGHCILLTVAVLLFLPPVRALLRLFITKPGEGPDKEVARKEIIEFRAIAETEVEPKINKQIFGRLSYTGSMYYLTAAVLAEAAGTLLQGDRERLKGGVYTPACLGLIYVNRLRRAGFQIESDFESIPTGDVSIITMLILIPAHKSRLDAGILVNFVHLSKHRVVIIMSSLEFHAPGWHDEGRTPVVDGKYYDRATGEVRLATDGDHQEYMGPPSVDIIVKSQHIDTVHCTYRAARAFPMEALLCHIMKVVGERKLEVDSVIATPYAIRIILSHELTPDKFTEIASEMVNGIWNKTE</sequence>
<dbReference type="RefSeq" id="XP_035347871.1">
    <property type="nucleotide sequence ID" value="XM_035491978.1"/>
</dbReference>
<dbReference type="InterPro" id="IPR005097">
    <property type="entry name" value="Sacchrp_dh_NADP-bd"/>
</dbReference>
<gene>
    <name evidence="4" type="ORF">TRUGW13939_08852</name>
</gene>
<dbReference type="PANTHER" id="PTHR12286">
    <property type="entry name" value="SACCHAROPINE DEHYDROGENASE-LIKE OXIDOREDUCTASE"/>
    <property type="match status" value="1"/>
</dbReference>
<accession>A0A7H8R651</accession>
<keyword evidence="5" id="KW-1185">Reference proteome</keyword>
<dbReference type="SUPFAM" id="SSF51735">
    <property type="entry name" value="NAD(P)-binding Rossmann-fold domains"/>
    <property type="match status" value="1"/>
</dbReference>
<dbReference type="GO" id="GO:0009247">
    <property type="term" value="P:glycolipid biosynthetic process"/>
    <property type="evidence" value="ECO:0007669"/>
    <property type="project" value="TreeGrafter"/>
</dbReference>
<dbReference type="KEGG" id="trg:TRUGW13939_08852"/>
<evidence type="ECO:0000256" key="1">
    <source>
        <dbReference type="ARBA" id="ARBA00038048"/>
    </source>
</evidence>
<keyword evidence="2" id="KW-0812">Transmembrane</keyword>
<evidence type="ECO:0000259" key="3">
    <source>
        <dbReference type="Pfam" id="PF03435"/>
    </source>
</evidence>
<organism evidence="4 5">
    <name type="scientific">Talaromyces rugulosus</name>
    <name type="common">Penicillium rugulosum</name>
    <dbReference type="NCBI Taxonomy" id="121627"/>
    <lineage>
        <taxon>Eukaryota</taxon>
        <taxon>Fungi</taxon>
        <taxon>Dikarya</taxon>
        <taxon>Ascomycota</taxon>
        <taxon>Pezizomycotina</taxon>
        <taxon>Eurotiomycetes</taxon>
        <taxon>Eurotiomycetidae</taxon>
        <taxon>Eurotiales</taxon>
        <taxon>Trichocomaceae</taxon>
        <taxon>Talaromyces</taxon>
        <taxon>Talaromyces sect. Islandici</taxon>
    </lineage>
</organism>
<evidence type="ECO:0000256" key="2">
    <source>
        <dbReference type="SAM" id="Phobius"/>
    </source>
</evidence>
<dbReference type="GeneID" id="55996337"/>
<dbReference type="Proteomes" id="UP000509510">
    <property type="component" value="Chromosome V"/>
</dbReference>
<proteinExistence type="inferred from homology"/>
<dbReference type="GO" id="GO:0005886">
    <property type="term" value="C:plasma membrane"/>
    <property type="evidence" value="ECO:0007669"/>
    <property type="project" value="TreeGrafter"/>
</dbReference>
<feature type="transmembrane region" description="Helical" evidence="2">
    <location>
        <begin position="264"/>
        <end position="283"/>
    </location>
</feature>
<dbReference type="InterPro" id="IPR036291">
    <property type="entry name" value="NAD(P)-bd_dom_sf"/>
</dbReference>
<dbReference type="InterPro" id="IPR051276">
    <property type="entry name" value="Saccharopine_DH-like_oxidrdct"/>
</dbReference>
<dbReference type="AlphaFoldDB" id="A0A7H8R651"/>
<comment type="similarity">
    <text evidence="1">Belongs to the saccharopine dehydrogenase family.</text>
</comment>
<dbReference type="GO" id="GO:0005811">
    <property type="term" value="C:lipid droplet"/>
    <property type="evidence" value="ECO:0007669"/>
    <property type="project" value="TreeGrafter"/>
</dbReference>